<name>A0A1G7FL93_9RHOB</name>
<evidence type="ECO:0000259" key="2">
    <source>
        <dbReference type="Pfam" id="PF09084"/>
    </source>
</evidence>
<dbReference type="Pfam" id="PF09084">
    <property type="entry name" value="NMT1"/>
    <property type="match status" value="1"/>
</dbReference>
<dbReference type="Gene3D" id="3.40.190.10">
    <property type="entry name" value="Periplasmic binding protein-like II"/>
    <property type="match status" value="2"/>
</dbReference>
<dbReference type="GO" id="GO:0009228">
    <property type="term" value="P:thiamine biosynthetic process"/>
    <property type="evidence" value="ECO:0007669"/>
    <property type="project" value="InterPro"/>
</dbReference>
<evidence type="ECO:0000313" key="4">
    <source>
        <dbReference type="Proteomes" id="UP000198994"/>
    </source>
</evidence>
<dbReference type="Proteomes" id="UP000198994">
    <property type="component" value="Unassembled WGS sequence"/>
</dbReference>
<dbReference type="PANTHER" id="PTHR31528">
    <property type="entry name" value="4-AMINO-5-HYDROXYMETHYL-2-METHYLPYRIMIDINE PHOSPHATE SYNTHASE THI11-RELATED"/>
    <property type="match status" value="1"/>
</dbReference>
<gene>
    <name evidence="3" type="ORF">SAMN04488105_107146</name>
</gene>
<accession>A0A1G7FL93</accession>
<dbReference type="PANTHER" id="PTHR31528:SF15">
    <property type="entry name" value="RIBOFLAVIN-BINDING PROTEIN RIBY"/>
    <property type="match status" value="1"/>
</dbReference>
<dbReference type="PROSITE" id="PS51318">
    <property type="entry name" value="TAT"/>
    <property type="match status" value="1"/>
</dbReference>
<dbReference type="STRING" id="282683.SAMN04488105_107146"/>
<dbReference type="InterPro" id="IPR015168">
    <property type="entry name" value="SsuA/THI5"/>
</dbReference>
<organism evidence="3 4">
    <name type="scientific">Salipiger thiooxidans</name>
    <dbReference type="NCBI Taxonomy" id="282683"/>
    <lineage>
        <taxon>Bacteria</taxon>
        <taxon>Pseudomonadati</taxon>
        <taxon>Pseudomonadota</taxon>
        <taxon>Alphaproteobacteria</taxon>
        <taxon>Rhodobacterales</taxon>
        <taxon>Roseobacteraceae</taxon>
        <taxon>Salipiger</taxon>
    </lineage>
</organism>
<feature type="chain" id="PRO_5011574468" evidence="1">
    <location>
        <begin position="40"/>
        <end position="351"/>
    </location>
</feature>
<reference evidence="4" key="1">
    <citation type="submission" date="2016-10" db="EMBL/GenBank/DDBJ databases">
        <authorList>
            <person name="Varghese N."/>
            <person name="Submissions S."/>
        </authorList>
    </citation>
    <scope>NUCLEOTIDE SEQUENCE [LARGE SCALE GENOMIC DNA]</scope>
    <source>
        <strain evidence="4">DSM 10146</strain>
    </source>
</reference>
<evidence type="ECO:0000256" key="1">
    <source>
        <dbReference type="SAM" id="SignalP"/>
    </source>
</evidence>
<dbReference type="SUPFAM" id="SSF53850">
    <property type="entry name" value="Periplasmic binding protein-like II"/>
    <property type="match status" value="1"/>
</dbReference>
<feature type="domain" description="SsuA/THI5-like" evidence="2">
    <location>
        <begin position="56"/>
        <end position="260"/>
    </location>
</feature>
<protein>
    <submittedName>
        <fullName evidence="3">NitT/TauT family transport system substrate-binding protein</fullName>
    </submittedName>
</protein>
<sequence length="351" mass="37153">MTWEETRNMKTNQRFTRRTTLGAMAASAMVLGLAVPAAAQTSITVAVPNPSAVTWAPMWAAIGEGYFGEEGLSLEVQAVDGSSSVLQAMSAGQAQIGAPGPGPVLNARERGLDVVFIYNLYPKSVFGLLVKAESDYTDPAGLKGEIIGVGTADGAEVSFARAILSDANMKEGTDYEFLPVGDGGTAAVAFMRGDVDAYVGAVSDAAILANRGMELNEITPDDYLAFFGNGYAVLRDYADANPEVVEGFGRALVRGMRFVSDPANEDAALDHMAAGNPSEGEDRAFASALLAAAVERMTPTDAYIEKGYGFQPPEHWEAWEKSLLAAGDLEAPLEDLKAAYSNDWIDAWNAE</sequence>
<dbReference type="EMBL" id="FNAV01000007">
    <property type="protein sequence ID" value="SDE76604.1"/>
    <property type="molecule type" value="Genomic_DNA"/>
</dbReference>
<dbReference type="AlphaFoldDB" id="A0A1G7FL93"/>
<proteinExistence type="predicted"/>
<keyword evidence="4" id="KW-1185">Reference proteome</keyword>
<evidence type="ECO:0000313" key="3">
    <source>
        <dbReference type="EMBL" id="SDE76604.1"/>
    </source>
</evidence>
<dbReference type="InterPro" id="IPR027939">
    <property type="entry name" value="NMT1/THI5"/>
</dbReference>
<dbReference type="InterPro" id="IPR006311">
    <property type="entry name" value="TAT_signal"/>
</dbReference>
<keyword evidence="1" id="KW-0732">Signal</keyword>
<feature type="signal peptide" evidence="1">
    <location>
        <begin position="1"/>
        <end position="39"/>
    </location>
</feature>